<name>A0A1J5Q6C1_9ZZZZ</name>
<reference evidence="2" key="1">
    <citation type="submission" date="2016-10" db="EMBL/GenBank/DDBJ databases">
        <title>Sequence of Gallionella enrichment culture.</title>
        <authorList>
            <person name="Poehlein A."/>
            <person name="Muehling M."/>
            <person name="Daniel R."/>
        </authorList>
    </citation>
    <scope>NUCLEOTIDE SEQUENCE</scope>
</reference>
<dbReference type="AlphaFoldDB" id="A0A1J5Q6C1"/>
<evidence type="ECO:0000256" key="1">
    <source>
        <dbReference type="SAM" id="MobiDB-lite"/>
    </source>
</evidence>
<feature type="compositionally biased region" description="Polar residues" evidence="1">
    <location>
        <begin position="64"/>
        <end position="75"/>
    </location>
</feature>
<evidence type="ECO:0000313" key="2">
    <source>
        <dbReference type="EMBL" id="OIQ71493.1"/>
    </source>
</evidence>
<proteinExistence type="predicted"/>
<feature type="region of interest" description="Disordered" evidence="1">
    <location>
        <begin position="98"/>
        <end position="119"/>
    </location>
</feature>
<accession>A0A1J5Q6C1</accession>
<organism evidence="2">
    <name type="scientific">mine drainage metagenome</name>
    <dbReference type="NCBI Taxonomy" id="410659"/>
    <lineage>
        <taxon>unclassified sequences</taxon>
        <taxon>metagenomes</taxon>
        <taxon>ecological metagenomes</taxon>
    </lineage>
</organism>
<feature type="region of interest" description="Disordered" evidence="1">
    <location>
        <begin position="1"/>
        <end position="77"/>
    </location>
</feature>
<sequence length="119" mass="13418">MAKRTKRATARKAKARTKVAKRAKSTKRRAAKRLVKTKPKRQKLNAKPRQPVAKKSTSRRHRTPTQQSTLQTETTIVDVIEEPVPGVVVVTEFVETHTKPDTTKPLDIDQTAGPELEEK</sequence>
<gene>
    <name evidence="2" type="ORF">GALL_468880</name>
</gene>
<dbReference type="EMBL" id="MLJW01003700">
    <property type="protein sequence ID" value="OIQ71493.1"/>
    <property type="molecule type" value="Genomic_DNA"/>
</dbReference>
<feature type="compositionally biased region" description="Basic and acidic residues" evidence="1">
    <location>
        <begin position="98"/>
        <end position="107"/>
    </location>
</feature>
<comment type="caution">
    <text evidence="2">The sequence shown here is derived from an EMBL/GenBank/DDBJ whole genome shotgun (WGS) entry which is preliminary data.</text>
</comment>
<feature type="compositionally biased region" description="Basic residues" evidence="1">
    <location>
        <begin position="1"/>
        <end position="46"/>
    </location>
</feature>
<protein>
    <submittedName>
        <fullName evidence="2">Uncharacterized protein</fullName>
    </submittedName>
</protein>